<reference evidence="6 7" key="1">
    <citation type="submission" date="2014-11" db="EMBL/GenBank/DDBJ databases">
        <authorList>
            <person name="Zhu J."/>
            <person name="Qi W."/>
            <person name="Song R."/>
        </authorList>
    </citation>
    <scope>NUCLEOTIDE SEQUENCE [LARGE SCALE GENOMIC DNA]</scope>
</reference>
<feature type="compositionally biased region" description="Basic and acidic residues" evidence="3">
    <location>
        <begin position="812"/>
        <end position="823"/>
    </location>
</feature>
<feature type="compositionally biased region" description="Polar residues" evidence="3">
    <location>
        <begin position="580"/>
        <end position="619"/>
    </location>
</feature>
<sequence length="1712" mass="187240">MEDRPLLDEEMSTEGHIGGRTMSFDQSEDGHRTKKAWLASSVQQDLSAAHTKMPEQPFPKEGDEGNIAAEPDVRSPGRAHMTRVPPLPLRAITQAAKDSKEPVRLPTFPAPEKGEKATKMMDLGDFMRREREQRGRDKGGHPEDTSSAPGRTLEDTSQAGSSYAETAITVADPYSLWERTLQLQQERRAWQLLKPGDAKTDVSKGSAGVASDVGYDASEEGDDDEMSEAVQEDVEEQRESRLRGYWRWLRSLIVIDSKWSLMGHLFLLLACGCVGLYAWYRWPGESGDEEQLGLRLNELWKWGTFGAAVILVRVAIRLVYGFLEILVNLVDQQSELPIGMVLHNIKRESLSWMLVSYFLFIEVMFPKEHRYSKTTGEVRKYVRLALEVGIFIGGEELLRQLLRTYISVARSKQRNAQLQTIVWRLKAIGRLNCPPFRFLRSHRMGLPGMGGTVASIFSPKAKQQPHPPKPPRTTKRASVAAATKKNPFARTARGQTRTTNKTTRAGGTKSPQPTTATPGGGGVAAPPSPILRQDGGPDRPTKVLSVVRFPTDIILQAQDTVLTQDSKGTVTGERERERATNNGTNSSGGEVVSGSTHTHTTAQPATSVATGTATHTHSQSPSPSPGAVSIHIHPPRVATEPNLTPSSQRSRERDLVDNHTGFGFSQTLDLAAASMEEGHAEDIRDTQSHQADRTRGDSLESRPPEECVGTLAPEAFAALWTAGQQQSDVHMPSGEQGEIQRTASPSFSAQPPPAISLQVPNVDTPTLVAYSALEEGALDHEDTSFHRGVSVFHRLASRFMPSLRSSGLPVTKEADGTPKEGGVKEGAPPVKEAAAEEREHRRTSALSRRSRRPREPSAIGGGIAVVGRAGTMASTVADQGGSRRTKTKADRSRSMHFPPPPPDQKAAPIYEGGWGLDGVAAPVAAPPAVGFGAVNVIEYDDSPMHRQVPAELERKRRRVTPSVSTFTGGLLANVDQGRQPSAWESWRYRHYIATHPLRVWNEGRRVEILTRREAQCVASQVFTQLLQWQAAFIPPEAQIVPPAQGGQGQPTPQATPQPPQQQTPPQPPPNEGPERMPTVSDKGGGGDTDGDTDRPGCSPSFAPALALPLVAPLPESAQPKIRRAGTKDTERTSAANRSPKHHPVGGDKSGPRRASTKKTEAAGKADEAAQQGAQGEDGGATVVAAAPTTRLTFGKALLELFLTTEHADSLLRTLDSDGEGIVSRRKFVAAVVDTFTDRQKLLASLQVDDSVTDVLKNTVSGAMWLIAFFIALAMIGVDVFSVLLGTLTITAGLAFALGNMIRNFFDSLVFIFWYQPYDLEDWVVVNNGTPMQVKKVNITCTQFVTWHNKACLFPNSVLALAEIINLSRSPKACFELCFLIGASTPRDKFAELKKSIQMFCLQHPTEWEPNPMFSIYQVQPHAHIQFGIWPTHKMGWAEFKYIYASRNDLFWEILREMDRLNVRYALPPQPILFPPNESPYDGVPGGPGGPDPMTAAMMGGTARGGAAALPHPPLSAESAPSTPRQSEGAPDMQPSPMHGGVPLPPAQMMMMHHHTAAAAMMPQAPVTYAGHDFAPHHVHQHPQHQQSPFGLTHPWQRHTAGGMHHQSHPPMYHPLHPTHAPSPPYPPPNVQNAWYQQMWGGMQPWGRGARGRRKSKQEDPPDRDSKRDRDRDRGRASRAARERVREETGSGTDEVPREVPGLFFGEDAANMV</sequence>
<gene>
    <name evidence="6" type="ORF">Vbra_8607</name>
</gene>
<dbReference type="Gene3D" id="1.10.287.1260">
    <property type="match status" value="1"/>
</dbReference>
<feature type="compositionally biased region" description="Basic and acidic residues" evidence="3">
    <location>
        <begin position="676"/>
        <end position="705"/>
    </location>
</feature>
<feature type="compositionally biased region" description="Low complexity" evidence="3">
    <location>
        <begin position="1491"/>
        <end position="1508"/>
    </location>
</feature>
<feature type="compositionally biased region" description="Basic and acidic residues" evidence="3">
    <location>
        <begin position="1157"/>
        <end position="1167"/>
    </location>
</feature>
<feature type="compositionally biased region" description="Polar residues" evidence="3">
    <location>
        <begin position="493"/>
        <end position="512"/>
    </location>
</feature>
<feature type="region of interest" description="Disordered" evidence="3">
    <location>
        <begin position="723"/>
        <end position="759"/>
    </location>
</feature>
<feature type="compositionally biased region" description="Polar residues" evidence="3">
    <location>
        <begin position="145"/>
        <end position="161"/>
    </location>
</feature>
<feature type="compositionally biased region" description="Basic and acidic residues" evidence="3">
    <location>
        <begin position="833"/>
        <end position="842"/>
    </location>
</feature>
<dbReference type="GO" id="GO:0006820">
    <property type="term" value="P:monoatomic anion transport"/>
    <property type="evidence" value="ECO:0007669"/>
    <property type="project" value="TreeGrafter"/>
</dbReference>
<feature type="region of interest" description="Disordered" evidence="3">
    <location>
        <begin position="565"/>
        <end position="653"/>
    </location>
</feature>
<dbReference type="Pfam" id="PF00924">
    <property type="entry name" value="MS_channel_2nd"/>
    <property type="match status" value="1"/>
</dbReference>
<evidence type="ECO:0000313" key="7">
    <source>
        <dbReference type="Proteomes" id="UP000041254"/>
    </source>
</evidence>
<feature type="domain" description="Mechanosensitive ion channel MscS" evidence="5">
    <location>
        <begin position="1299"/>
        <end position="1368"/>
    </location>
</feature>
<feature type="region of interest" description="Disordered" evidence="3">
    <location>
        <begin position="1"/>
        <end position="161"/>
    </location>
</feature>
<feature type="region of interest" description="Disordered" evidence="3">
    <location>
        <begin position="1039"/>
        <end position="1179"/>
    </location>
</feature>
<feature type="region of interest" description="Disordered" evidence="3">
    <location>
        <begin position="675"/>
        <end position="706"/>
    </location>
</feature>
<dbReference type="PANTHER" id="PTHR31618:SF1">
    <property type="entry name" value="EF-HAND DOMAIN-CONTAINING PROTEIN"/>
    <property type="match status" value="1"/>
</dbReference>
<dbReference type="EMBL" id="CDMY01000347">
    <property type="protein sequence ID" value="CEM04174.1"/>
    <property type="molecule type" value="Genomic_DNA"/>
</dbReference>
<dbReference type="InterPro" id="IPR006685">
    <property type="entry name" value="MscS_channel_2nd"/>
</dbReference>
<dbReference type="GO" id="GO:0008381">
    <property type="term" value="F:mechanosensitive monoatomic ion channel activity"/>
    <property type="evidence" value="ECO:0007669"/>
    <property type="project" value="TreeGrafter"/>
</dbReference>
<feature type="region of interest" description="Disordered" evidence="3">
    <location>
        <begin position="196"/>
        <end position="229"/>
    </location>
</feature>
<evidence type="ECO:0000256" key="3">
    <source>
        <dbReference type="SAM" id="MobiDB-lite"/>
    </source>
</evidence>
<feature type="compositionally biased region" description="Acidic residues" evidence="3">
    <location>
        <begin position="217"/>
        <end position="229"/>
    </location>
</feature>
<evidence type="ECO:0000256" key="2">
    <source>
        <dbReference type="ARBA" id="ARBA00008017"/>
    </source>
</evidence>
<keyword evidence="7" id="KW-1185">Reference proteome</keyword>
<proteinExistence type="inferred from homology"/>
<evidence type="ECO:0000313" key="6">
    <source>
        <dbReference type="EMBL" id="CEM04174.1"/>
    </source>
</evidence>
<feature type="compositionally biased region" description="Low complexity" evidence="3">
    <location>
        <begin position="1041"/>
        <end position="1052"/>
    </location>
</feature>
<dbReference type="VEuPathDB" id="CryptoDB:Vbra_8607"/>
<dbReference type="Proteomes" id="UP000041254">
    <property type="component" value="Unassembled WGS sequence"/>
</dbReference>
<dbReference type="InParanoid" id="A0A0G4EXY1"/>
<name>A0A0G4EXY1_VITBC</name>
<accession>A0A0G4EXY1</accession>
<dbReference type="OrthoDB" id="544685at2759"/>
<evidence type="ECO:0000256" key="1">
    <source>
        <dbReference type="ARBA" id="ARBA00004141"/>
    </source>
</evidence>
<protein>
    <recommendedName>
        <fullName evidence="5">Mechanosensitive ion channel MscS domain-containing protein</fullName>
    </recommendedName>
</protein>
<dbReference type="InterPro" id="IPR010920">
    <property type="entry name" value="LSM_dom_sf"/>
</dbReference>
<keyword evidence="4" id="KW-0472">Membrane</keyword>
<dbReference type="PANTHER" id="PTHR31618">
    <property type="entry name" value="MECHANOSENSITIVE ION CHANNEL PROTEIN 5"/>
    <property type="match status" value="1"/>
</dbReference>
<evidence type="ECO:0000256" key="4">
    <source>
        <dbReference type="SAM" id="Phobius"/>
    </source>
</evidence>
<organism evidence="6 7">
    <name type="scientific">Vitrella brassicaformis (strain CCMP3155)</name>
    <dbReference type="NCBI Taxonomy" id="1169540"/>
    <lineage>
        <taxon>Eukaryota</taxon>
        <taxon>Sar</taxon>
        <taxon>Alveolata</taxon>
        <taxon>Colpodellida</taxon>
        <taxon>Vitrellaceae</taxon>
        <taxon>Vitrella</taxon>
    </lineage>
</organism>
<feature type="compositionally biased region" description="Pro residues" evidence="3">
    <location>
        <begin position="1053"/>
        <end position="1071"/>
    </location>
</feature>
<feature type="compositionally biased region" description="Basic and acidic residues" evidence="3">
    <location>
        <begin position="125"/>
        <end position="144"/>
    </location>
</feature>
<feature type="compositionally biased region" description="Basic and acidic residues" evidence="3">
    <location>
        <begin position="1656"/>
        <end position="1688"/>
    </location>
</feature>
<feature type="region of interest" description="Disordered" evidence="3">
    <location>
        <begin position="874"/>
        <end position="905"/>
    </location>
</feature>
<dbReference type="GO" id="GO:0005886">
    <property type="term" value="C:plasma membrane"/>
    <property type="evidence" value="ECO:0007669"/>
    <property type="project" value="TreeGrafter"/>
</dbReference>
<feature type="region of interest" description="Disordered" evidence="3">
    <location>
        <begin position="805"/>
        <end position="861"/>
    </location>
</feature>
<comment type="similarity">
    <text evidence="2">Belongs to the MscS (TC 1.A.23) family.</text>
</comment>
<dbReference type="InterPro" id="IPR016688">
    <property type="entry name" value="MscS-like_plants/fungi"/>
</dbReference>
<feature type="region of interest" description="Disordered" evidence="3">
    <location>
        <begin position="1475"/>
        <end position="1546"/>
    </location>
</feature>
<feature type="region of interest" description="Disordered" evidence="3">
    <location>
        <begin position="1641"/>
        <end position="1712"/>
    </location>
</feature>
<evidence type="ECO:0000259" key="5">
    <source>
        <dbReference type="Pfam" id="PF00924"/>
    </source>
</evidence>
<feature type="compositionally biased region" description="Low complexity" evidence="3">
    <location>
        <begin position="1102"/>
        <end position="1114"/>
    </location>
</feature>
<comment type="subcellular location">
    <subcellularLocation>
        <location evidence="1">Membrane</location>
        <topology evidence="1">Multi-pass membrane protein</topology>
    </subcellularLocation>
</comment>
<feature type="transmembrane region" description="Helical" evidence="4">
    <location>
        <begin position="1264"/>
        <end position="1297"/>
    </location>
</feature>
<keyword evidence="4" id="KW-1133">Transmembrane helix</keyword>
<feature type="region of interest" description="Disordered" evidence="3">
    <location>
        <begin position="459"/>
        <end position="542"/>
    </location>
</feature>
<dbReference type="SUPFAM" id="SSF50182">
    <property type="entry name" value="Sm-like ribonucleoproteins"/>
    <property type="match status" value="1"/>
</dbReference>
<keyword evidence="4" id="KW-0812">Transmembrane</keyword>
<feature type="compositionally biased region" description="Low complexity" evidence="3">
    <location>
        <begin position="1168"/>
        <end position="1179"/>
    </location>
</feature>
<feature type="region of interest" description="Disordered" evidence="3">
    <location>
        <begin position="1600"/>
        <end position="1626"/>
    </location>
</feature>